<dbReference type="AlphaFoldDB" id="A0A5K7XLH9"/>
<dbReference type="NCBIfam" id="TIGR02532">
    <property type="entry name" value="IV_pilin_GFxxxE"/>
    <property type="match status" value="1"/>
</dbReference>
<accession>A0A5K7XLH9</accession>
<dbReference type="PANTHER" id="PTHR30093:SF2">
    <property type="entry name" value="TYPE II SECRETION SYSTEM PROTEIN H"/>
    <property type="match status" value="1"/>
</dbReference>
<feature type="transmembrane region" description="Helical" evidence="1">
    <location>
        <begin position="34"/>
        <end position="57"/>
    </location>
</feature>
<evidence type="ECO:0000313" key="4">
    <source>
        <dbReference type="Proteomes" id="UP000326837"/>
    </source>
</evidence>
<dbReference type="Pfam" id="PF07596">
    <property type="entry name" value="SBP_bac_10"/>
    <property type="match status" value="1"/>
</dbReference>
<evidence type="ECO:0000313" key="3">
    <source>
        <dbReference type="EMBL" id="BBO35353.1"/>
    </source>
</evidence>
<dbReference type="KEGG" id="lpav:PLANPX_4965"/>
<dbReference type="Pfam" id="PF07963">
    <property type="entry name" value="N_methyl"/>
    <property type="match status" value="1"/>
</dbReference>
<proteinExistence type="predicted"/>
<organism evidence="3 4">
    <name type="scientific">Lacipirellula parvula</name>
    <dbReference type="NCBI Taxonomy" id="2650471"/>
    <lineage>
        <taxon>Bacteria</taxon>
        <taxon>Pseudomonadati</taxon>
        <taxon>Planctomycetota</taxon>
        <taxon>Planctomycetia</taxon>
        <taxon>Pirellulales</taxon>
        <taxon>Lacipirellulaceae</taxon>
        <taxon>Lacipirellula</taxon>
    </lineage>
</organism>
<keyword evidence="1" id="KW-1133">Transmembrane helix</keyword>
<keyword evidence="1" id="KW-0472">Membrane</keyword>
<feature type="domain" description="DUF1559" evidence="2">
    <location>
        <begin position="58"/>
        <end position="85"/>
    </location>
</feature>
<keyword evidence="1" id="KW-0812">Transmembrane</keyword>
<protein>
    <recommendedName>
        <fullName evidence="2">DUF1559 domain-containing protein</fullName>
    </recommendedName>
</protein>
<gene>
    <name evidence="3" type="ORF">PLANPX_4965</name>
</gene>
<dbReference type="Proteomes" id="UP000326837">
    <property type="component" value="Chromosome"/>
</dbReference>
<dbReference type="InterPro" id="IPR045584">
    <property type="entry name" value="Pilin-like"/>
</dbReference>
<dbReference type="InterPro" id="IPR012902">
    <property type="entry name" value="N_methyl_site"/>
</dbReference>
<sequence>MRPIALESKIEAILYLFPLSGAYSDCLMQQRSAFTLLELLVVIAVMTLLISLLLPAVQASREAARRAQCQNNLHQIGIALFHYVDRQRGEGVFPKGLAIVEEEREGNDAIFRCPSDVDREPVAGYLMSYGYAVGGQTRMQLLETQQKPSSEIVTAYDIQPFHGPAGEITSYQALFLDGHVDNGYAGRGGP</sequence>
<name>A0A5K7XLH9_9BACT</name>
<dbReference type="InterPro" id="IPR011453">
    <property type="entry name" value="DUF1559"/>
</dbReference>
<reference evidence="4" key="1">
    <citation type="submission" date="2019-10" db="EMBL/GenBank/DDBJ databases">
        <title>Lacipirellula parvula gen. nov., sp. nov., representing a lineage of planctomycetes widespread in freshwater anoxic habitats, and description of the family Lacipirellulaceae.</title>
        <authorList>
            <person name="Dedysh S.N."/>
            <person name="Kulichevskaya I.S."/>
            <person name="Beletsky A.V."/>
            <person name="Rakitin A.L."/>
            <person name="Mardanov A.V."/>
            <person name="Ivanova A.A."/>
            <person name="Saltykova V.X."/>
            <person name="Rijpstra W.I.C."/>
            <person name="Sinninghe Damste J.S."/>
            <person name="Ravin N.V."/>
        </authorList>
    </citation>
    <scope>NUCLEOTIDE SEQUENCE [LARGE SCALE GENOMIC DNA]</scope>
    <source>
        <strain evidence="4">PX69</strain>
    </source>
</reference>
<keyword evidence="4" id="KW-1185">Reference proteome</keyword>
<dbReference type="Gene3D" id="3.30.700.10">
    <property type="entry name" value="Glycoprotein, Type 4 Pilin"/>
    <property type="match status" value="1"/>
</dbReference>
<dbReference type="PANTHER" id="PTHR30093">
    <property type="entry name" value="GENERAL SECRETION PATHWAY PROTEIN G"/>
    <property type="match status" value="1"/>
</dbReference>
<evidence type="ECO:0000256" key="1">
    <source>
        <dbReference type="SAM" id="Phobius"/>
    </source>
</evidence>
<dbReference type="SUPFAM" id="SSF54523">
    <property type="entry name" value="Pili subunits"/>
    <property type="match status" value="1"/>
</dbReference>
<dbReference type="EMBL" id="AP021861">
    <property type="protein sequence ID" value="BBO35353.1"/>
    <property type="molecule type" value="Genomic_DNA"/>
</dbReference>
<evidence type="ECO:0000259" key="2">
    <source>
        <dbReference type="Pfam" id="PF07596"/>
    </source>
</evidence>